<feature type="non-terminal residue" evidence="2">
    <location>
        <position position="1"/>
    </location>
</feature>
<evidence type="ECO:0000313" key="2">
    <source>
        <dbReference type="EMBL" id="JAP89328.1"/>
    </source>
</evidence>
<evidence type="ECO:0000256" key="1">
    <source>
        <dbReference type="SAM" id="MobiDB-lite"/>
    </source>
</evidence>
<dbReference type="AlphaFoldDB" id="A0A146JYU5"/>
<evidence type="ECO:0008006" key="3">
    <source>
        <dbReference type="Google" id="ProtNLM"/>
    </source>
</evidence>
<feature type="compositionally biased region" description="Polar residues" evidence="1">
    <location>
        <begin position="288"/>
        <end position="306"/>
    </location>
</feature>
<protein>
    <recommendedName>
        <fullName evidence="3">Ankyrin repeat-containing protein</fullName>
    </recommendedName>
</protein>
<dbReference type="InterPro" id="IPR036770">
    <property type="entry name" value="Ankyrin_rpt-contain_sf"/>
</dbReference>
<feature type="compositionally biased region" description="Basic and acidic residues" evidence="1">
    <location>
        <begin position="274"/>
        <end position="286"/>
    </location>
</feature>
<dbReference type="SUPFAM" id="SSF48403">
    <property type="entry name" value="Ankyrin repeat"/>
    <property type="match status" value="1"/>
</dbReference>
<sequence length="392" mass="44967">QKSQVWFNAIKYNNVEQVQQMLSEHVGMRDSGQYTIQKTSDLVLIQIPLFCGIHYAILYHNLEVFKLLLPHEANSLILETTLIPTTKKSKFQQQMFMEHQIRQQFERADVKFYNYVPGNSSIIDLCVYANAVQLLEESIFFFEERDDNLVENVNSKFQTSLMVLAAANRDLSRVAANHIRILNRSLTFSNALGEDAVYLACLNGNPILLNAILTHSRMTNQSDKLLRLIEHQKQHKKDISQIVYQPDQKFVECQQLLIDFNCITAIQKANENIKREKMDSSDEKMKKQNSSTSEKQINTGRTSVSTSQLLRTNPEHFSQNSYSRQSIVDNSSSFFHPKDEVIKNMQNRKTQVINHQISGPIESQVQNNTIVHQSGIGQGGLYNAGKILKEKK</sequence>
<reference evidence="2" key="1">
    <citation type="submission" date="2015-07" db="EMBL/GenBank/DDBJ databases">
        <title>Adaptation to a free-living lifestyle via gene acquisitions in the diplomonad Trepomonas sp. PC1.</title>
        <authorList>
            <person name="Xu F."/>
            <person name="Jerlstrom-Hultqvist J."/>
            <person name="Kolisko M."/>
            <person name="Simpson A.G.B."/>
            <person name="Roger A.J."/>
            <person name="Svard S.G."/>
            <person name="Andersson J.O."/>
        </authorList>
    </citation>
    <scope>NUCLEOTIDE SEQUENCE</scope>
    <source>
        <strain evidence="2">PC1</strain>
    </source>
</reference>
<name>A0A146JYU5_9EUKA</name>
<gene>
    <name evidence="2" type="ORF">TPC1_31177</name>
</gene>
<dbReference type="EMBL" id="GDID01007278">
    <property type="protein sequence ID" value="JAP89328.1"/>
    <property type="molecule type" value="Transcribed_RNA"/>
</dbReference>
<organism evidence="2">
    <name type="scientific">Trepomonas sp. PC1</name>
    <dbReference type="NCBI Taxonomy" id="1076344"/>
    <lineage>
        <taxon>Eukaryota</taxon>
        <taxon>Metamonada</taxon>
        <taxon>Diplomonadida</taxon>
        <taxon>Hexamitidae</taxon>
        <taxon>Hexamitinae</taxon>
        <taxon>Trepomonas</taxon>
    </lineage>
</organism>
<proteinExistence type="predicted"/>
<feature type="region of interest" description="Disordered" evidence="1">
    <location>
        <begin position="274"/>
        <end position="306"/>
    </location>
</feature>
<accession>A0A146JYU5</accession>